<dbReference type="AlphaFoldDB" id="A0A2Z3GIR9"/>
<dbReference type="KEGG" id="hnv:DDQ68_09610"/>
<name>A0A2Z3GIR9_9BACT</name>
<dbReference type="PANTHER" id="PTHR30298">
    <property type="entry name" value="H REPEAT-ASSOCIATED PREDICTED TRANSPOSASE"/>
    <property type="match status" value="1"/>
</dbReference>
<gene>
    <name evidence="1" type="ORF">DDQ68_09610</name>
</gene>
<evidence type="ECO:0000313" key="1">
    <source>
        <dbReference type="EMBL" id="AWM33008.1"/>
    </source>
</evidence>
<sequence length="162" mass="17995">MPTLLYVRGCLVSFDALRCQPVIAAQISHQGGDHRLALQGNQATLLAAAERALAQVSARQTLESWSLASHNTPLCTHVGVQTDLRWVDEQSRWPGLAALDRVETTRYSADEPPQPQAVRYYPSSRATLKPAQATAAIRYHWAIENKFHWHLDVTLGGRVLSM</sequence>
<dbReference type="NCBIfam" id="NF033564">
    <property type="entry name" value="transpos_ISAs1"/>
    <property type="match status" value="1"/>
</dbReference>
<reference evidence="2" key="1">
    <citation type="submission" date="2018-04" db="EMBL/GenBank/DDBJ databases">
        <title>Complete genome of Antarctic heterotrophic bacterium Hymenobacter nivis.</title>
        <authorList>
            <person name="Terashima M."/>
        </authorList>
    </citation>
    <scope>NUCLEOTIDE SEQUENCE [LARGE SCALE GENOMIC DNA]</scope>
    <source>
        <strain evidence="2">NBRC 111535</strain>
    </source>
</reference>
<keyword evidence="2" id="KW-1185">Reference proteome</keyword>
<dbReference type="InterPro" id="IPR051698">
    <property type="entry name" value="Transposase_11-like"/>
</dbReference>
<dbReference type="EMBL" id="CP029145">
    <property type="protein sequence ID" value="AWM33008.1"/>
    <property type="molecule type" value="Genomic_DNA"/>
</dbReference>
<dbReference type="RefSeq" id="WP_109656097.1">
    <property type="nucleotide sequence ID" value="NZ_CP029145.1"/>
</dbReference>
<evidence type="ECO:0000313" key="2">
    <source>
        <dbReference type="Proteomes" id="UP000245999"/>
    </source>
</evidence>
<dbReference type="PANTHER" id="PTHR30298:SF0">
    <property type="entry name" value="PROTEIN YBFL-RELATED"/>
    <property type="match status" value="1"/>
</dbReference>
<dbReference type="Proteomes" id="UP000245999">
    <property type="component" value="Chromosome"/>
</dbReference>
<organism evidence="1 2">
    <name type="scientific">Hymenobacter nivis</name>
    <dbReference type="NCBI Taxonomy" id="1850093"/>
    <lineage>
        <taxon>Bacteria</taxon>
        <taxon>Pseudomonadati</taxon>
        <taxon>Bacteroidota</taxon>
        <taxon>Cytophagia</taxon>
        <taxon>Cytophagales</taxon>
        <taxon>Hymenobacteraceae</taxon>
        <taxon>Hymenobacter</taxon>
    </lineage>
</organism>
<proteinExistence type="predicted"/>
<dbReference type="OrthoDB" id="9815086at2"/>
<accession>A0A2Z3GIR9</accession>
<protein>
    <submittedName>
        <fullName evidence="1">ISAs1 family transposase</fullName>
    </submittedName>
</protein>
<dbReference type="InterPro" id="IPR047647">
    <property type="entry name" value="ISAs1_transpos"/>
</dbReference>